<evidence type="ECO:0000256" key="1">
    <source>
        <dbReference type="ARBA" id="ARBA00022490"/>
    </source>
</evidence>
<dbReference type="PANTHER" id="PTHR30004:SF6">
    <property type="entry name" value="D-THREONATE 4-PHOSPHATE DEHYDROGENASE"/>
    <property type="match status" value="1"/>
</dbReference>
<dbReference type="OrthoDB" id="9801783at2"/>
<dbReference type="SUPFAM" id="SSF53659">
    <property type="entry name" value="Isocitrate/Isopropylmalate dehydrogenase-like"/>
    <property type="match status" value="1"/>
</dbReference>
<dbReference type="UniPathway" id="UPA00244">
    <property type="reaction ID" value="UER00312"/>
</dbReference>
<proteinExistence type="inferred from homology"/>
<comment type="similarity">
    <text evidence="7">Belongs to the PdxA family.</text>
</comment>
<dbReference type="Gene3D" id="3.40.718.10">
    <property type="entry name" value="Isopropylmalate Dehydrogenase"/>
    <property type="match status" value="1"/>
</dbReference>
<evidence type="ECO:0000256" key="4">
    <source>
        <dbReference type="ARBA" id="ARBA00023002"/>
    </source>
</evidence>
<name>A0A5K7YRY4_9BACT</name>
<keyword evidence="9" id="KW-1185">Reference proteome</keyword>
<dbReference type="GO" id="GO:0008615">
    <property type="term" value="P:pyridoxine biosynthetic process"/>
    <property type="evidence" value="ECO:0007669"/>
    <property type="project" value="UniProtKB-UniRule"/>
</dbReference>
<protein>
    <recommendedName>
        <fullName evidence="7">4-hydroxythreonine-4-phosphate dehydrogenase</fullName>
        <ecNumber evidence="7">1.1.1.262</ecNumber>
    </recommendedName>
    <alternativeName>
        <fullName evidence="7">4-(phosphohydroxy)-L-threonine dehydrogenase</fullName>
    </alternativeName>
</protein>
<dbReference type="InterPro" id="IPR037510">
    <property type="entry name" value="PdxA"/>
</dbReference>
<evidence type="ECO:0000256" key="2">
    <source>
        <dbReference type="ARBA" id="ARBA00022723"/>
    </source>
</evidence>
<dbReference type="HAMAP" id="MF_00536">
    <property type="entry name" value="PdxA"/>
    <property type="match status" value="1"/>
</dbReference>
<gene>
    <name evidence="7 8" type="primary">pdxA</name>
    <name evidence="8" type="ORF">DSCA_65120</name>
</gene>
<comment type="catalytic activity">
    <reaction evidence="7">
        <text>4-(phosphooxy)-L-threonine + NAD(+) = 3-amino-2-oxopropyl phosphate + CO2 + NADH</text>
        <dbReference type="Rhea" id="RHEA:32275"/>
        <dbReference type="ChEBI" id="CHEBI:16526"/>
        <dbReference type="ChEBI" id="CHEBI:57279"/>
        <dbReference type="ChEBI" id="CHEBI:57540"/>
        <dbReference type="ChEBI" id="CHEBI:57945"/>
        <dbReference type="ChEBI" id="CHEBI:58452"/>
        <dbReference type="EC" id="1.1.1.262"/>
    </reaction>
</comment>
<dbReference type="RefSeq" id="WP_155320260.1">
    <property type="nucleotide sequence ID" value="NZ_AP021874.1"/>
</dbReference>
<feature type="binding site" evidence="7">
    <location>
        <position position="279"/>
    </location>
    <ligand>
        <name>substrate</name>
    </ligand>
</feature>
<keyword evidence="2 7" id="KW-0479">Metal-binding</keyword>
<keyword evidence="5 7" id="KW-0520">NAD</keyword>
<keyword evidence="3 7" id="KW-0521">NADP</keyword>
<dbReference type="GO" id="GO:0005737">
    <property type="term" value="C:cytoplasm"/>
    <property type="evidence" value="ECO:0007669"/>
    <property type="project" value="UniProtKB-SubCell"/>
</dbReference>
<organism evidence="8 9">
    <name type="scientific">Desulfosarcina alkanivorans</name>
    <dbReference type="NCBI Taxonomy" id="571177"/>
    <lineage>
        <taxon>Bacteria</taxon>
        <taxon>Pseudomonadati</taxon>
        <taxon>Thermodesulfobacteriota</taxon>
        <taxon>Desulfobacteria</taxon>
        <taxon>Desulfobacterales</taxon>
        <taxon>Desulfosarcinaceae</taxon>
        <taxon>Desulfosarcina</taxon>
    </lineage>
</organism>
<dbReference type="Proteomes" id="UP000427906">
    <property type="component" value="Chromosome"/>
</dbReference>
<feature type="binding site" evidence="7">
    <location>
        <position position="141"/>
    </location>
    <ligand>
        <name>substrate</name>
    </ligand>
</feature>
<dbReference type="GO" id="GO:0050570">
    <property type="term" value="F:4-hydroxythreonine-4-phosphate dehydrogenase activity"/>
    <property type="evidence" value="ECO:0007669"/>
    <property type="project" value="UniProtKB-UniRule"/>
</dbReference>
<comment type="subcellular location">
    <subcellularLocation>
        <location evidence="7">Cytoplasm</location>
    </subcellularLocation>
</comment>
<dbReference type="NCBIfam" id="TIGR00557">
    <property type="entry name" value="pdxA"/>
    <property type="match status" value="1"/>
</dbReference>
<evidence type="ECO:0000313" key="9">
    <source>
        <dbReference type="Proteomes" id="UP000427906"/>
    </source>
</evidence>
<dbReference type="EC" id="1.1.1.262" evidence="7"/>
<accession>A0A5K7YRY4</accession>
<dbReference type="GO" id="GO:0051287">
    <property type="term" value="F:NAD binding"/>
    <property type="evidence" value="ECO:0007669"/>
    <property type="project" value="InterPro"/>
</dbReference>
<dbReference type="EMBL" id="AP021874">
    <property type="protein sequence ID" value="BBO72582.1"/>
    <property type="molecule type" value="Genomic_DNA"/>
</dbReference>
<feature type="binding site" evidence="7">
    <location>
        <position position="271"/>
    </location>
    <ligand>
        <name>a divalent metal cation</name>
        <dbReference type="ChEBI" id="CHEBI:60240"/>
        <note>ligand shared between dimeric partners</note>
    </ligand>
</feature>
<feature type="binding site" evidence="7">
    <location>
        <position position="171"/>
    </location>
    <ligand>
        <name>a divalent metal cation</name>
        <dbReference type="ChEBI" id="CHEBI:60240"/>
        <note>ligand shared between dimeric partners</note>
    </ligand>
</feature>
<feature type="binding site" evidence="7">
    <location>
        <position position="142"/>
    </location>
    <ligand>
        <name>substrate</name>
    </ligand>
</feature>
<comment type="subunit">
    <text evidence="7">Homodimer.</text>
</comment>
<keyword evidence="6 7" id="KW-0664">Pyridoxine biosynthesis</keyword>
<keyword evidence="4 7" id="KW-0560">Oxidoreductase</keyword>
<dbReference type="GO" id="GO:0042823">
    <property type="term" value="P:pyridoxal phosphate biosynthetic process"/>
    <property type="evidence" value="ECO:0007669"/>
    <property type="project" value="UniProtKB-UniRule"/>
</dbReference>
<dbReference type="GO" id="GO:0046872">
    <property type="term" value="F:metal ion binding"/>
    <property type="evidence" value="ECO:0007669"/>
    <property type="project" value="UniProtKB-UniRule"/>
</dbReference>
<evidence type="ECO:0000256" key="6">
    <source>
        <dbReference type="ARBA" id="ARBA00023096"/>
    </source>
</evidence>
<reference evidence="8 9" key="1">
    <citation type="submission" date="2019-11" db="EMBL/GenBank/DDBJ databases">
        <title>Comparative genomics of hydrocarbon-degrading Desulfosarcina strains.</title>
        <authorList>
            <person name="Watanabe M."/>
            <person name="Kojima H."/>
            <person name="Fukui M."/>
        </authorList>
    </citation>
    <scope>NUCLEOTIDE SEQUENCE [LARGE SCALE GENOMIC DNA]</scope>
    <source>
        <strain evidence="8 9">PL12</strain>
    </source>
</reference>
<comment type="cofactor">
    <cofactor evidence="7">
        <name>a divalent metal cation</name>
        <dbReference type="ChEBI" id="CHEBI:60240"/>
    </cofactor>
    <text evidence="7">Binds 1 divalent metal cation per subunit.</text>
</comment>
<evidence type="ECO:0000256" key="7">
    <source>
        <dbReference type="HAMAP-Rule" id="MF_00536"/>
    </source>
</evidence>
<feature type="binding site" evidence="7">
    <location>
        <position position="216"/>
    </location>
    <ligand>
        <name>a divalent metal cation</name>
        <dbReference type="ChEBI" id="CHEBI:60240"/>
        <note>ligand shared between dimeric partners</note>
    </ligand>
</feature>
<dbReference type="AlphaFoldDB" id="A0A5K7YRY4"/>
<evidence type="ECO:0000256" key="5">
    <source>
        <dbReference type="ARBA" id="ARBA00023027"/>
    </source>
</evidence>
<dbReference type="InterPro" id="IPR005255">
    <property type="entry name" value="PdxA_fam"/>
</dbReference>
<feature type="binding site" evidence="7">
    <location>
        <position position="288"/>
    </location>
    <ligand>
        <name>substrate</name>
    </ligand>
</feature>
<dbReference type="PANTHER" id="PTHR30004">
    <property type="entry name" value="4-HYDROXYTHREONINE-4-PHOSPHATE DEHYDROGENASE"/>
    <property type="match status" value="1"/>
</dbReference>
<dbReference type="KEGG" id="dalk:DSCA_65120"/>
<evidence type="ECO:0000313" key="8">
    <source>
        <dbReference type="EMBL" id="BBO72582.1"/>
    </source>
</evidence>
<sequence length="339" mass="35095">MKPNLPLVAVTMGDPVGIGPEIIPKALADPRLFHCCRPVIYGDAACLKAGAASTGTSLALTERQSIDGASIGSHGIVVVNPEKRKTSGFEWASPTAASGTAMAAYLNSAIDDAVAGRISAIATGPINKRALKMAGIPFSGHTEILAQRTGTSDYAMMLAGARLKVVLATIHIPLEQVSRTLTTEGITKVVALTDHSLRTRFGLAAPRIAVAGLNPHAGESGLFGNEESAIITPAIALCASRGITVTGPHPPDTVFFNASRGAYDAVVAMYHDQGLGPFKMIHFDDGVNTTLGLPFVRTSVDHGTAYDIAGTGKASADSMVAAITMAATQARWLSRQGTP</sequence>
<comment type="function">
    <text evidence="7">Catalyzes the NAD(P)-dependent oxidation of 4-(phosphooxy)-L-threonine (HTP) into 2-amino-3-oxo-4-(phosphooxy)butyric acid which spontaneously decarboxylates to form 3-amino-2-oxopropyl phosphate (AHAP).</text>
</comment>
<keyword evidence="1 7" id="KW-0963">Cytoplasm</keyword>
<dbReference type="Pfam" id="PF04166">
    <property type="entry name" value="PdxA"/>
    <property type="match status" value="1"/>
</dbReference>
<comment type="miscellaneous">
    <text evidence="7">The active site is located at the dimer interface.</text>
</comment>
<feature type="binding site" evidence="7">
    <location>
        <position position="297"/>
    </location>
    <ligand>
        <name>substrate</name>
    </ligand>
</feature>
<comment type="pathway">
    <text evidence="7">Cofactor biosynthesis; pyridoxine 5'-phosphate biosynthesis; pyridoxine 5'-phosphate from D-erythrose 4-phosphate: step 4/5.</text>
</comment>
<evidence type="ECO:0000256" key="3">
    <source>
        <dbReference type="ARBA" id="ARBA00022857"/>
    </source>
</evidence>